<feature type="binding site" evidence="11">
    <location>
        <position position="502"/>
    </location>
    <ligand>
        <name>Mg(2+)</name>
        <dbReference type="ChEBI" id="CHEBI:18420"/>
        <label>2</label>
    </ligand>
</feature>
<dbReference type="InterPro" id="IPR013506">
    <property type="entry name" value="Topo_IIA_bsu_dom2"/>
</dbReference>
<keyword evidence="4 11" id="KW-0479">Metal-binding</keyword>
<dbReference type="GO" id="GO:0005737">
    <property type="term" value="C:cytoplasm"/>
    <property type="evidence" value="ECO:0007669"/>
    <property type="project" value="UniProtKB-SubCell"/>
</dbReference>
<keyword evidence="10 11" id="KW-0413">Isomerase</keyword>
<comment type="subcellular location">
    <subcellularLocation>
        <location evidence="11">Cytoplasm</location>
    </subcellularLocation>
</comment>
<dbReference type="InterPro" id="IPR001241">
    <property type="entry name" value="Topo_IIA"/>
</dbReference>
<keyword evidence="7 11" id="KW-0460">Magnesium</keyword>
<dbReference type="CDD" id="cd00822">
    <property type="entry name" value="TopoII_Trans_DNA_gyrase"/>
    <property type="match status" value="1"/>
</dbReference>
<dbReference type="PRINTS" id="PR01159">
    <property type="entry name" value="DNAGYRASEB"/>
</dbReference>
<feature type="binding site" evidence="11">
    <location>
        <position position="504"/>
    </location>
    <ligand>
        <name>Mg(2+)</name>
        <dbReference type="ChEBI" id="CHEBI:18420"/>
        <label>2</label>
    </ligand>
</feature>
<evidence type="ECO:0000259" key="13">
    <source>
        <dbReference type="PROSITE" id="PS50880"/>
    </source>
</evidence>
<dbReference type="InterPro" id="IPR014721">
    <property type="entry name" value="Ribsml_uS5_D2-typ_fold_subgr"/>
</dbReference>
<dbReference type="GO" id="GO:0046872">
    <property type="term" value="F:metal ion binding"/>
    <property type="evidence" value="ECO:0007669"/>
    <property type="project" value="UniProtKB-KW"/>
</dbReference>
<dbReference type="InterPro" id="IPR013760">
    <property type="entry name" value="Topo_IIA-like_dom_sf"/>
</dbReference>
<dbReference type="InterPro" id="IPR018522">
    <property type="entry name" value="TopoIIA_CS"/>
</dbReference>
<evidence type="ECO:0000256" key="1">
    <source>
        <dbReference type="ARBA" id="ARBA00000185"/>
    </source>
</evidence>
<gene>
    <name evidence="11 14" type="primary">gyrB</name>
    <name evidence="14" type="ORF">Hfx1149_10280</name>
</gene>
<dbReference type="InterPro" id="IPR020568">
    <property type="entry name" value="Ribosomal_Su5_D2-typ_SF"/>
</dbReference>
<comment type="similarity">
    <text evidence="2 11">Belongs to the type II topoisomerase GyrB family.</text>
</comment>
<dbReference type="EMBL" id="VZUS01000001">
    <property type="protein sequence ID" value="KAB1188394.1"/>
    <property type="molecule type" value="Genomic_DNA"/>
</dbReference>
<keyword evidence="5 11" id="KW-0547">Nucleotide-binding</keyword>
<feature type="binding site" evidence="11">
    <location>
        <position position="502"/>
    </location>
    <ligand>
        <name>Mg(2+)</name>
        <dbReference type="ChEBI" id="CHEBI:18420"/>
        <label>1</label>
        <note>catalytic</note>
    </ligand>
</feature>
<evidence type="ECO:0000256" key="2">
    <source>
        <dbReference type="ARBA" id="ARBA00010708"/>
    </source>
</evidence>
<dbReference type="Pfam" id="PF00986">
    <property type="entry name" value="DNA_gyraseB_C"/>
    <property type="match status" value="1"/>
</dbReference>
<evidence type="ECO:0000256" key="12">
    <source>
        <dbReference type="SAM" id="MobiDB-lite"/>
    </source>
</evidence>
<dbReference type="Pfam" id="PF02518">
    <property type="entry name" value="HATPase_c"/>
    <property type="match status" value="1"/>
</dbReference>
<feature type="domain" description="Toprim" evidence="13">
    <location>
        <begin position="423"/>
        <end position="537"/>
    </location>
</feature>
<dbReference type="Pfam" id="PF00204">
    <property type="entry name" value="DNA_gyraseB"/>
    <property type="match status" value="1"/>
</dbReference>
<evidence type="ECO:0000256" key="8">
    <source>
        <dbReference type="ARBA" id="ARBA00023029"/>
    </source>
</evidence>
<comment type="miscellaneous">
    <text evidence="11">Few gyrases are as efficient as E.coli at forming negative supercoils. Not all organisms have 2 type II topoisomerases; in organisms with a single type II topoisomerase this enzyme also has to decatenate newly replicated chromosomes.</text>
</comment>
<evidence type="ECO:0000256" key="4">
    <source>
        <dbReference type="ARBA" id="ARBA00022723"/>
    </source>
</evidence>
<dbReference type="NCBIfam" id="NF011501">
    <property type="entry name" value="PRK14939.1"/>
    <property type="match status" value="1"/>
</dbReference>
<comment type="cofactor">
    <cofactor evidence="11">
        <name>Mg(2+)</name>
        <dbReference type="ChEBI" id="CHEBI:18420"/>
    </cofactor>
    <cofactor evidence="11">
        <name>Mn(2+)</name>
        <dbReference type="ChEBI" id="CHEBI:29035"/>
    </cofactor>
    <cofactor evidence="11">
        <name>Ca(2+)</name>
        <dbReference type="ChEBI" id="CHEBI:29108"/>
    </cofactor>
    <text evidence="11">Binds two Mg(2+) per subunit. The magnesium ions form salt bridges with both the protein and the DNA. Can also accept other divalent metal cations, such as Mn(2+) or Ca(2+).</text>
</comment>
<keyword evidence="9" id="KW-0238">DNA-binding</keyword>
<dbReference type="GO" id="GO:0003677">
    <property type="term" value="F:DNA binding"/>
    <property type="evidence" value="ECO:0007669"/>
    <property type="project" value="UniProtKB-KW"/>
</dbReference>
<dbReference type="InterPro" id="IPR006171">
    <property type="entry name" value="TOPRIM_dom"/>
</dbReference>
<comment type="function">
    <text evidence="11">A type II topoisomerase that negatively supercoils closed circular double-stranded (ds) DNA in an ATP-dependent manner to modulate DNA topology and maintain chromosomes in an underwound state. Negative supercoiling favors strand separation, and DNA replication, transcription, recombination and repair, all of which involve strand separation. Also able to catalyze the interconversion of other topological isomers of dsDNA rings, including catenanes and knotted rings. Type II topoisomerases break and join 2 DNA strands simultaneously in an ATP-dependent manner.</text>
</comment>
<dbReference type="CDD" id="cd16928">
    <property type="entry name" value="HATPase_GyrB-like"/>
    <property type="match status" value="1"/>
</dbReference>
<dbReference type="SUPFAM" id="SSF54211">
    <property type="entry name" value="Ribosomal protein S5 domain 2-like"/>
    <property type="match status" value="1"/>
</dbReference>
<name>A0A643JZ25_9EURY</name>
<dbReference type="Pfam" id="PF01751">
    <property type="entry name" value="Toprim"/>
    <property type="match status" value="1"/>
</dbReference>
<reference evidence="14" key="1">
    <citation type="submission" date="2019-09" db="EMBL/GenBank/DDBJ databases">
        <title>Genomic analysis of Haloferax sp. CBA1149.</title>
        <authorList>
            <person name="Roh S.W."/>
        </authorList>
    </citation>
    <scope>NUCLEOTIDE SEQUENCE</scope>
    <source>
        <strain evidence="14">CBA1149</strain>
    </source>
</reference>
<evidence type="ECO:0000256" key="10">
    <source>
        <dbReference type="ARBA" id="ARBA00023235"/>
    </source>
</evidence>
<dbReference type="AlphaFoldDB" id="A0A643JZ25"/>
<keyword evidence="3 11" id="KW-0963">Cytoplasm</keyword>
<dbReference type="InterPro" id="IPR036890">
    <property type="entry name" value="HATPase_C_sf"/>
</dbReference>
<dbReference type="Gene3D" id="3.30.230.10">
    <property type="match status" value="1"/>
</dbReference>
<accession>A0A643JZ25</accession>
<comment type="catalytic activity">
    <reaction evidence="1 11">
        <text>ATP-dependent breakage, passage and rejoining of double-stranded DNA.</text>
        <dbReference type="EC" id="5.6.2.2"/>
    </reaction>
</comment>
<dbReference type="PROSITE" id="PS00177">
    <property type="entry name" value="TOPOISOMERASE_II"/>
    <property type="match status" value="1"/>
</dbReference>
<proteinExistence type="inferred from homology"/>
<dbReference type="Gene3D" id="3.30.565.10">
    <property type="entry name" value="Histidine kinase-like ATPase, C-terminal domain"/>
    <property type="match status" value="1"/>
</dbReference>
<evidence type="ECO:0000256" key="9">
    <source>
        <dbReference type="ARBA" id="ARBA00023125"/>
    </source>
</evidence>
<dbReference type="SMART" id="SM00387">
    <property type="entry name" value="HATPase_c"/>
    <property type="match status" value="1"/>
</dbReference>
<dbReference type="InterPro" id="IPR003594">
    <property type="entry name" value="HATPase_dom"/>
</dbReference>
<feature type="site" description="Interaction with DNA" evidence="11">
    <location>
        <position position="457"/>
    </location>
</feature>
<dbReference type="CDD" id="cd03366">
    <property type="entry name" value="TOPRIM_TopoIIA_GyrB"/>
    <property type="match status" value="1"/>
</dbReference>
<dbReference type="EC" id="5.6.2.2" evidence="11"/>
<evidence type="ECO:0000256" key="6">
    <source>
        <dbReference type="ARBA" id="ARBA00022840"/>
    </source>
</evidence>
<dbReference type="InterPro" id="IPR034160">
    <property type="entry name" value="TOPRIM_GyrB"/>
</dbReference>
<evidence type="ECO:0000256" key="11">
    <source>
        <dbReference type="HAMAP-Rule" id="MF_01898"/>
    </source>
</evidence>
<evidence type="ECO:0000313" key="14">
    <source>
        <dbReference type="EMBL" id="KAB1188394.1"/>
    </source>
</evidence>
<protein>
    <recommendedName>
        <fullName evidence="11">DNA gyrase subunit B</fullName>
        <ecNumber evidence="11">5.6.2.2</ecNumber>
    </recommendedName>
</protein>
<dbReference type="Gene3D" id="3.40.50.670">
    <property type="match status" value="1"/>
</dbReference>
<comment type="caution">
    <text evidence="14">The sequence shown here is derived from an EMBL/GenBank/DDBJ whole genome shotgun (WGS) entry which is preliminary data.</text>
</comment>
<dbReference type="InterPro" id="IPR002288">
    <property type="entry name" value="DNA_gyrase_B_C"/>
</dbReference>
<organism evidence="14">
    <name type="scientific">Haloferax sp. CBA1149</name>
    <dbReference type="NCBI Taxonomy" id="2650753"/>
    <lineage>
        <taxon>Archaea</taxon>
        <taxon>Methanobacteriati</taxon>
        <taxon>Methanobacteriota</taxon>
        <taxon>Stenosarchaea group</taxon>
        <taxon>Halobacteria</taxon>
        <taxon>Halobacteriales</taxon>
        <taxon>Haloferacaceae</taxon>
        <taxon>Haloferax</taxon>
    </lineage>
</organism>
<dbReference type="PROSITE" id="PS50880">
    <property type="entry name" value="TOPRIM"/>
    <property type="match status" value="1"/>
</dbReference>
<sequence>MSQDNEYGAGQIQVLEGLEAVRKRPAMYIGSTDSRGLHHLVYEVVDNSIDEALAGHCDAIEVTLHEDGSVSVSDNGRGIPVDTHEQYDRPALEVIMTILHAGGKFDNKSYQVSGGLHGVGVSVVNALSKELQVEVKRDGALWRHRFELGEPLPDEFERVRDLEPDEDTGTVIRFWPDGDIFETDEFEFKTLENRLRELAFLNSGVEITLTDERTDESSTFLFEGGIREFVEYLDETKTSLHDDVIYYEDESEGIAVEIAMQATDELQGSIHAFANNINTREGGSHLTGFKTALTRVVNDYANSEGMLSDLDGDNLRGEDVREGLTAVISVKHPDPQFEGQTKTKLGNSEVRGIVESVTHEKLGTYFEENPNVAQAIISKAVEAARARKAAKQAEELTRRKSALESTSLPGKLADCQTRDPSESELFVVEGDSAGGSAKQGRDRKFQAILPLRGKILNVEKHRLDRILQNNEVRALITAIGAGIGDEFDIEDARYNRIILMTDADVDGAHIRTLLLTLLYRHMRPLIEAGYVYAAQPPLYRVRYRGNTYDAMNEAERDRIIEEKCNGNPTQVQRFKGLGEMNPDQLWETTMKPENRVLKRITIEDAAAADRMFNILMGDAVEPRKEFIKEHATEAEWVDI</sequence>
<dbReference type="NCBIfam" id="TIGR01059">
    <property type="entry name" value="gyrB"/>
    <property type="match status" value="1"/>
</dbReference>
<dbReference type="SMART" id="SM00433">
    <property type="entry name" value="TOP2c"/>
    <property type="match status" value="1"/>
</dbReference>
<dbReference type="PANTHER" id="PTHR45866">
    <property type="entry name" value="DNA GYRASE/TOPOISOMERASE SUBUNIT B"/>
    <property type="match status" value="1"/>
</dbReference>
<dbReference type="PANTHER" id="PTHR45866:SF1">
    <property type="entry name" value="DNA GYRASE SUBUNIT B, MITOCHONDRIAL"/>
    <property type="match status" value="1"/>
</dbReference>
<dbReference type="InterPro" id="IPR013759">
    <property type="entry name" value="Topo_IIA_B_C"/>
</dbReference>
<dbReference type="SUPFAM" id="SSF56719">
    <property type="entry name" value="Type II DNA topoisomerase"/>
    <property type="match status" value="1"/>
</dbReference>
<dbReference type="FunFam" id="3.30.565.10:FF:000002">
    <property type="entry name" value="DNA gyrase subunit B"/>
    <property type="match status" value="1"/>
</dbReference>
<feature type="site" description="Interaction with DNA" evidence="11">
    <location>
        <position position="454"/>
    </location>
</feature>
<evidence type="ECO:0000256" key="3">
    <source>
        <dbReference type="ARBA" id="ARBA00022490"/>
    </source>
</evidence>
<evidence type="ECO:0000256" key="5">
    <source>
        <dbReference type="ARBA" id="ARBA00022741"/>
    </source>
</evidence>
<dbReference type="GO" id="GO:0005694">
    <property type="term" value="C:chromosome"/>
    <property type="evidence" value="ECO:0007669"/>
    <property type="project" value="InterPro"/>
</dbReference>
<dbReference type="GO" id="GO:0006261">
    <property type="term" value="P:DNA-templated DNA replication"/>
    <property type="evidence" value="ECO:0007669"/>
    <property type="project" value="UniProtKB-UniRule"/>
</dbReference>
<comment type="subunit">
    <text evidence="11">Heterotetramer, composed of two GyrA and two GyrB chains. In the heterotetramer, GyrA contains the active site tyrosine that forms a transient covalent intermediate with DNA, while GyrB binds cofactors and catalyzes ATP hydrolysis.</text>
</comment>
<dbReference type="PRINTS" id="PR00418">
    <property type="entry name" value="TPI2FAMILY"/>
</dbReference>
<feature type="region of interest" description="Disordered" evidence="12">
    <location>
        <begin position="395"/>
        <end position="417"/>
    </location>
</feature>
<keyword evidence="8 11" id="KW-0799">Topoisomerase</keyword>
<dbReference type="HAMAP" id="MF_01898">
    <property type="entry name" value="GyrB"/>
    <property type="match status" value="1"/>
</dbReference>
<evidence type="ECO:0000256" key="7">
    <source>
        <dbReference type="ARBA" id="ARBA00022842"/>
    </source>
</evidence>
<feature type="binding site" evidence="11">
    <location>
        <position position="429"/>
    </location>
    <ligand>
        <name>Mg(2+)</name>
        <dbReference type="ChEBI" id="CHEBI:18420"/>
        <label>1</label>
        <note>catalytic</note>
    </ligand>
</feature>
<keyword evidence="6 11" id="KW-0067">ATP-binding</keyword>
<dbReference type="InterPro" id="IPR011557">
    <property type="entry name" value="GyrB"/>
</dbReference>
<dbReference type="GO" id="GO:0005524">
    <property type="term" value="F:ATP binding"/>
    <property type="evidence" value="ECO:0007669"/>
    <property type="project" value="UniProtKB-UniRule"/>
</dbReference>
<dbReference type="InterPro" id="IPR000565">
    <property type="entry name" value="Topo_IIA_B"/>
</dbReference>
<dbReference type="FunFam" id="3.30.230.10:FF:000005">
    <property type="entry name" value="DNA gyrase subunit B"/>
    <property type="match status" value="1"/>
</dbReference>
<dbReference type="FunFam" id="3.40.50.670:FF:000002">
    <property type="entry name" value="DNA gyrase subunit B"/>
    <property type="match status" value="1"/>
</dbReference>
<dbReference type="SUPFAM" id="SSF55874">
    <property type="entry name" value="ATPase domain of HSP90 chaperone/DNA topoisomerase II/histidine kinase"/>
    <property type="match status" value="1"/>
</dbReference>
<dbReference type="NCBIfam" id="NF004189">
    <property type="entry name" value="PRK05644.1"/>
    <property type="match status" value="1"/>
</dbReference>
<dbReference type="RefSeq" id="WP_151138027.1">
    <property type="nucleotide sequence ID" value="NZ_VZUS01000001.1"/>
</dbReference>
<dbReference type="GO" id="GO:0006265">
    <property type="term" value="P:DNA topological change"/>
    <property type="evidence" value="ECO:0007669"/>
    <property type="project" value="UniProtKB-UniRule"/>
</dbReference>
<dbReference type="GO" id="GO:0034335">
    <property type="term" value="F:DNA negative supercoiling activity"/>
    <property type="evidence" value="ECO:0007669"/>
    <property type="project" value="UniProtKB-ARBA"/>
</dbReference>